<dbReference type="Pfam" id="PF13621">
    <property type="entry name" value="Cupin_8"/>
    <property type="match status" value="1"/>
</dbReference>
<dbReference type="OrthoDB" id="5876800at2759"/>
<keyword evidence="6" id="KW-0804">Transcription</keyword>
<feature type="compositionally biased region" description="Basic and acidic residues" evidence="7">
    <location>
        <begin position="520"/>
        <end position="529"/>
    </location>
</feature>
<feature type="compositionally biased region" description="Polar residues" evidence="7">
    <location>
        <begin position="1486"/>
        <end position="1496"/>
    </location>
</feature>
<feature type="compositionally biased region" description="Low complexity" evidence="7">
    <location>
        <begin position="1440"/>
        <end position="1459"/>
    </location>
</feature>
<evidence type="ECO:0000259" key="8">
    <source>
        <dbReference type="PROSITE" id="PS51184"/>
    </source>
</evidence>
<dbReference type="Proteomes" id="UP000007264">
    <property type="component" value="Unassembled WGS sequence"/>
</dbReference>
<evidence type="ECO:0000256" key="6">
    <source>
        <dbReference type="ARBA" id="ARBA00023163"/>
    </source>
</evidence>
<dbReference type="GO" id="GO:0016491">
    <property type="term" value="F:oxidoreductase activity"/>
    <property type="evidence" value="ECO:0007669"/>
    <property type="project" value="UniProtKB-KW"/>
</dbReference>
<dbReference type="GeneID" id="17037585"/>
<gene>
    <name evidence="9" type="ORF">COCSUDRAFT_58358</name>
</gene>
<dbReference type="InterPro" id="IPR041667">
    <property type="entry name" value="Cupin_8"/>
</dbReference>
<protein>
    <recommendedName>
        <fullName evidence="8">JmjC domain-containing protein</fullName>
    </recommendedName>
</protein>
<reference evidence="9 10" key="1">
    <citation type="journal article" date="2012" name="Genome Biol.">
        <title>The genome of the polar eukaryotic microalga coccomyxa subellipsoidea reveals traits of cold adaptation.</title>
        <authorList>
            <person name="Blanc G."/>
            <person name="Agarkova I."/>
            <person name="Grimwood J."/>
            <person name="Kuo A."/>
            <person name="Brueggeman A."/>
            <person name="Dunigan D."/>
            <person name="Gurnon J."/>
            <person name="Ladunga I."/>
            <person name="Lindquist E."/>
            <person name="Lucas S."/>
            <person name="Pangilinan J."/>
            <person name="Proschold T."/>
            <person name="Salamov A."/>
            <person name="Schmutz J."/>
            <person name="Weeks D."/>
            <person name="Yamada T."/>
            <person name="Claverie J.M."/>
            <person name="Grigoriev I."/>
            <person name="Van Etten J."/>
            <person name="Lomsadze A."/>
            <person name="Borodovsky M."/>
        </authorList>
    </citation>
    <scope>NUCLEOTIDE SEQUENCE [LARGE SCALE GENOMIC DNA]</scope>
    <source>
        <strain evidence="9 10">C-169</strain>
    </source>
</reference>
<dbReference type="PANTHER" id="PTHR23123">
    <property type="entry name" value="PHD/F-BOX CONTAINING PROTEIN"/>
    <property type="match status" value="1"/>
</dbReference>
<dbReference type="SMART" id="SM00558">
    <property type="entry name" value="JmjC"/>
    <property type="match status" value="1"/>
</dbReference>
<proteinExistence type="inferred from homology"/>
<accession>I0YMJ4</accession>
<keyword evidence="10" id="KW-1185">Reference proteome</keyword>
<feature type="region of interest" description="Disordered" evidence="7">
    <location>
        <begin position="1"/>
        <end position="23"/>
    </location>
</feature>
<dbReference type="GO" id="GO:0046872">
    <property type="term" value="F:metal ion binding"/>
    <property type="evidence" value="ECO:0007669"/>
    <property type="project" value="UniProtKB-KW"/>
</dbReference>
<dbReference type="PROSITE" id="PS51184">
    <property type="entry name" value="JMJC"/>
    <property type="match status" value="1"/>
</dbReference>
<keyword evidence="3" id="KW-0560">Oxidoreductase</keyword>
<feature type="compositionally biased region" description="Low complexity" evidence="7">
    <location>
        <begin position="805"/>
        <end position="817"/>
    </location>
</feature>
<evidence type="ECO:0000313" key="10">
    <source>
        <dbReference type="Proteomes" id="UP000007264"/>
    </source>
</evidence>
<feature type="compositionally biased region" description="Basic residues" evidence="7">
    <location>
        <begin position="546"/>
        <end position="555"/>
    </location>
</feature>
<organism evidence="9 10">
    <name type="scientific">Coccomyxa subellipsoidea (strain C-169)</name>
    <name type="common">Green microalga</name>
    <dbReference type="NCBI Taxonomy" id="574566"/>
    <lineage>
        <taxon>Eukaryota</taxon>
        <taxon>Viridiplantae</taxon>
        <taxon>Chlorophyta</taxon>
        <taxon>core chlorophytes</taxon>
        <taxon>Trebouxiophyceae</taxon>
        <taxon>Trebouxiophyceae incertae sedis</taxon>
        <taxon>Coccomyxaceae</taxon>
        <taxon>Coccomyxa</taxon>
        <taxon>Coccomyxa subellipsoidea</taxon>
    </lineage>
</organism>
<feature type="compositionally biased region" description="Gly residues" evidence="7">
    <location>
        <begin position="1055"/>
        <end position="1072"/>
    </location>
</feature>
<keyword evidence="4" id="KW-0408">Iron</keyword>
<feature type="compositionally biased region" description="Low complexity" evidence="7">
    <location>
        <begin position="1389"/>
        <end position="1403"/>
    </location>
</feature>
<feature type="compositionally biased region" description="Polar residues" evidence="7">
    <location>
        <begin position="1242"/>
        <end position="1255"/>
    </location>
</feature>
<comment type="similarity">
    <text evidence="1">Belongs to the JARID1 histone demethylase family.</text>
</comment>
<name>I0YMJ4_COCSC</name>
<evidence type="ECO:0000256" key="3">
    <source>
        <dbReference type="ARBA" id="ARBA00023002"/>
    </source>
</evidence>
<feature type="compositionally biased region" description="Low complexity" evidence="7">
    <location>
        <begin position="1134"/>
        <end position="1146"/>
    </location>
</feature>
<feature type="compositionally biased region" description="Pro residues" evidence="7">
    <location>
        <begin position="1073"/>
        <end position="1089"/>
    </location>
</feature>
<dbReference type="InterPro" id="IPR050690">
    <property type="entry name" value="JHDM1_Histone_Demethylase"/>
</dbReference>
<feature type="compositionally biased region" description="Basic residues" evidence="7">
    <location>
        <begin position="822"/>
        <end position="839"/>
    </location>
</feature>
<dbReference type="Gene3D" id="2.60.120.650">
    <property type="entry name" value="Cupin"/>
    <property type="match status" value="1"/>
</dbReference>
<feature type="region of interest" description="Disordered" evidence="7">
    <location>
        <begin position="622"/>
        <end position="663"/>
    </location>
</feature>
<sequence length="1496" mass="159997">MKAQDHNNEAWSEGRAMRPRPKDVAYQECEVDDAEAAPRVPYEQLSRLLTEGSFARLSAATPAGDLTADLLRSTGFQDPILVRPCESIAATHEKLGMRAPAGLDAAVIAAEAGPDLLVPTIDVETQQSGPRMTLQQWADYFAHPPDSMPSGRPRRRRPLLNVVSLSLAGTPLEDEVQAPLAVRAVDLVDAVWPPTEEPRPEVLLYALMSPAGAYTDFHMDFGGSSVWYQVISGRKTFLLVPPTPPNLAAFESWASSQKQAGRFFGHEVEGALLAELGPGDTMLIPGSWPHAVATLEDSVVVGGNFLHALDLRRAVETWDMETRLGVGQAARFPLFRQLMWHTAVHYHVLLCGGAAAPVDDSAASHAAGHDRRPAVSAWEMSGLAAVLSLLRRSLRMVARFGPSVCPASIADPAGMLQELDTAISKRLPGGLSLQVSDYFLDLDPLDDNFLLAEDIMPEGFLLKGDEGVLGMGGDMAQEAAAAYRHEYHLLDFGTASPQQPRLVNGPHETHTLSEEDAEIGEERPGKLEDSGSDWSGAKGDDGDAHRVRKRQRASKSKAQGRPGEPGKGARLRRLVKRRPAAVGNGVATRTAPDEALLVKLGSPRPRLVHSGDRMAQQIAAYASLDDDDVRPSSAQNGQRQRSRGPHDKEPPRSAEEEAQSKAHAAVWHLRARLQQQLALQGRVAGGQVRLKDGGKRLRAAVAAAAAELAAALRALEATGKAEAPWAPSAFQGPTLSFIDAEGRTQGPFMLEHLRLLAEEDVVTSDTIVLHAAHGPSLLRAVLAVPAAQGCANSVQHASQEGGDPANHAASSGSSANGWHGGSQHRRERPPGSPRRRGRRSPSPARDRAAAAEMARARRTAEVAARAAHARSREAEQQDEAAETWARLRHSRASAAVQSLQQEVLEAEAAAEGCWTFMGKDGREHGPFTRTELLSLHRSGQLAACTMVHDEDEGTSVQLSALLPAKAAAAQSSRGYPSHFRTTEDMRKVPPGSFLAATPVPEQVNMELESFHEPISPDMEPLTDDEENDGGAKTRSSRYVTSESWSGSLRDPGSRPGSGGGNSGGWGPPGGGSPGPPPAPPDSPPPPPPHRGSSSHIEHVQGGEQSMRTRHCTSVSPKKQGMLLASRQREPPHHPSSAEAASSPAAAYSVSLSGQQRRADPAGQQRGACGREHRHTVTADPVAAKSEQACFRQPGQIQAGNGHMHPGSGHQGPADWGQGVPAGQISTHMQQPMPERQPHPQMLPQNHSTHSYQHMPTQRERSKHPQHWQPPQPQLLHPGGNQADTGALGSMLQGILENVRTAGSAVRQMGHPPVRLGPPSDQPTGPDSFSGAHLHPQQIFTGPAPSYPLQAAPPEPSGLLSGTVGGPDQPSHGQEWQGHMYPGQPTQQMLPPFGQSGQLQLGSGPPNGPAGQPCFGQLPAEPTPVWTHPGNPQIQHPGTSQHARAQQSQQPQLQHQSELPPVRHPWDVQLQQPGAPHAQQVVHHPATVTQQSAYPWG</sequence>
<feature type="compositionally biased region" description="Basic and acidic residues" evidence="7">
    <location>
        <begin position="644"/>
        <end position="660"/>
    </location>
</feature>
<feature type="domain" description="JmjC" evidence="8">
    <location>
        <begin position="167"/>
        <end position="322"/>
    </location>
</feature>
<comment type="caution">
    <text evidence="9">The sequence shown here is derived from an EMBL/GenBank/DDBJ whole genome shotgun (WGS) entry which is preliminary data.</text>
</comment>
<dbReference type="SUPFAM" id="SSF51197">
    <property type="entry name" value="Clavaminate synthase-like"/>
    <property type="match status" value="1"/>
</dbReference>
<evidence type="ECO:0000313" key="9">
    <source>
        <dbReference type="EMBL" id="EIE19613.1"/>
    </source>
</evidence>
<evidence type="ECO:0000256" key="7">
    <source>
        <dbReference type="SAM" id="MobiDB-lite"/>
    </source>
</evidence>
<feature type="compositionally biased region" description="Polar residues" evidence="7">
    <location>
        <begin position="1429"/>
        <end position="1439"/>
    </location>
</feature>
<dbReference type="RefSeq" id="XP_005644157.1">
    <property type="nucleotide sequence ID" value="XM_005644100.1"/>
</dbReference>
<evidence type="ECO:0000256" key="4">
    <source>
        <dbReference type="ARBA" id="ARBA00023004"/>
    </source>
</evidence>
<keyword evidence="2" id="KW-0479">Metal-binding</keyword>
<feature type="region of interest" description="Disordered" evidence="7">
    <location>
        <begin position="794"/>
        <end position="883"/>
    </location>
</feature>
<feature type="compositionally biased region" description="Basic residues" evidence="7">
    <location>
        <begin position="569"/>
        <end position="579"/>
    </location>
</feature>
<keyword evidence="5" id="KW-0805">Transcription regulation</keyword>
<feature type="region of interest" description="Disordered" evidence="7">
    <location>
        <begin position="970"/>
        <end position="989"/>
    </location>
</feature>
<evidence type="ECO:0000256" key="5">
    <source>
        <dbReference type="ARBA" id="ARBA00023015"/>
    </source>
</evidence>
<dbReference type="EMBL" id="AGSI01000018">
    <property type="protein sequence ID" value="EIE19613.1"/>
    <property type="molecule type" value="Genomic_DNA"/>
</dbReference>
<dbReference type="KEGG" id="csl:COCSUDRAFT_58358"/>
<evidence type="ECO:0000256" key="2">
    <source>
        <dbReference type="ARBA" id="ARBA00022723"/>
    </source>
</evidence>
<dbReference type="eggNOG" id="KOG1633">
    <property type="taxonomic scope" value="Eukaryota"/>
</dbReference>
<evidence type="ECO:0000256" key="1">
    <source>
        <dbReference type="ARBA" id="ARBA00006801"/>
    </source>
</evidence>
<feature type="region of interest" description="Disordered" evidence="7">
    <location>
        <begin position="1195"/>
        <end position="1270"/>
    </location>
</feature>
<feature type="region of interest" description="Disordered" evidence="7">
    <location>
        <begin position="1013"/>
        <end position="1173"/>
    </location>
</feature>
<feature type="compositionally biased region" description="Low complexity" evidence="7">
    <location>
        <begin position="1045"/>
        <end position="1054"/>
    </location>
</feature>
<feature type="region of interest" description="Disordered" evidence="7">
    <location>
        <begin position="497"/>
        <end position="587"/>
    </location>
</feature>
<dbReference type="STRING" id="574566.I0YMJ4"/>
<feature type="compositionally biased region" description="Basic and acidic residues" evidence="7">
    <location>
        <begin position="844"/>
        <end position="860"/>
    </location>
</feature>
<dbReference type="InterPro" id="IPR003347">
    <property type="entry name" value="JmjC_dom"/>
</dbReference>
<feature type="region of interest" description="Disordered" evidence="7">
    <location>
        <begin position="1304"/>
        <end position="1496"/>
    </location>
</feature>